<reference evidence="2 3" key="1">
    <citation type="submission" date="2016-05" db="EMBL/GenBank/DDBJ databases">
        <title>Non-Contiguous Finished Genome Sequence of Streptomyces parvulus 2297 Integrated Site-Specifically with Actinophage R4.</title>
        <authorList>
            <person name="Nishizawa T."/>
            <person name="Miura T."/>
            <person name="Harada C."/>
            <person name="Guo Y."/>
            <person name="Narisawa K."/>
            <person name="Ohta H."/>
            <person name="Takahashi H."/>
            <person name="Shirai M."/>
        </authorList>
    </citation>
    <scope>NUCLEOTIDE SEQUENCE [LARGE SCALE GENOMIC DNA]</scope>
    <source>
        <strain evidence="2 3">2297</strain>
    </source>
</reference>
<dbReference type="Pfam" id="PF06048">
    <property type="entry name" value="DUF927"/>
    <property type="match status" value="1"/>
</dbReference>
<proteinExistence type="predicted"/>
<dbReference type="InterPro" id="IPR009270">
    <property type="entry name" value="DUF927"/>
</dbReference>
<sequence>MSDETTEQATEEWADHRLVPEGVRMPAGYSISYSGVWVEKQFGKEIVNVRVAWAPLVIKAVYVDPAGDQAVELAWVDRGQVVTRTVQRSIVRRGRILVATLGDAGLPVIEADAKLAERYLAAFESINQGKIPRVHLARQLGWQKDGTFVTAQDTPHRVEVKFDEQKPALAAHAPAGTFAGWQASVKPMEAYPAAQMALYASLAAPLLELVGVNSFTVDISGRSTRGKTTAAGAGMSVWADPSEKADGMYSWRTTMLAAEKRLNLVNGLPVVFDETKLVRDPEMVHALLYSIPKNHGQARGGGWPSGLPWRTVMISTGEQSVLTFTTDQGAGARVLTVKEAPFGTDGPESATAAIDVRDGCAEHYGTAGPRFVEKLLEETAGDGKRRLVARHKELTEAHRYDSDMSARRAPLVAVLALAAEAGHEWGIVPFPAPPMSVWERLFAVGDQTDNRGEMALDVVREYVASNRRSLWAPGTSNDPPFSGWIGRELEVDNEPTVGLLAQKLKEALSRAGYELESVIPSWREAAVLVENASYRPPYLAKKKMNGGQVRLYIFKPEVFAAPDDEDGE</sequence>
<feature type="domain" description="DUF927" evidence="1">
    <location>
        <begin position="32"/>
        <end position="300"/>
    </location>
</feature>
<dbReference type="Proteomes" id="UP000078468">
    <property type="component" value="Chromosome"/>
</dbReference>
<dbReference type="AlphaFoldDB" id="A0A191UWP6"/>
<dbReference type="KEGG" id="spav:Spa2297_09140"/>
<gene>
    <name evidence="2" type="ORF">Spa2297_09140</name>
</gene>
<protein>
    <recommendedName>
        <fullName evidence="1">DUF927 domain-containing protein</fullName>
    </recommendedName>
</protein>
<evidence type="ECO:0000313" key="2">
    <source>
        <dbReference type="EMBL" id="ANJ07154.1"/>
    </source>
</evidence>
<dbReference type="RefSeq" id="WP_064727538.1">
    <property type="nucleotide sequence ID" value="NZ_BMRX01000006.1"/>
</dbReference>
<organism evidence="2 3">
    <name type="scientific">Streptomyces parvulus</name>
    <dbReference type="NCBI Taxonomy" id="146923"/>
    <lineage>
        <taxon>Bacteria</taxon>
        <taxon>Bacillati</taxon>
        <taxon>Actinomycetota</taxon>
        <taxon>Actinomycetes</taxon>
        <taxon>Kitasatosporales</taxon>
        <taxon>Streptomycetaceae</taxon>
        <taxon>Streptomyces</taxon>
    </lineage>
</organism>
<evidence type="ECO:0000313" key="3">
    <source>
        <dbReference type="Proteomes" id="UP000078468"/>
    </source>
</evidence>
<evidence type="ECO:0000259" key="1">
    <source>
        <dbReference type="Pfam" id="PF06048"/>
    </source>
</evidence>
<dbReference type="EMBL" id="CP015866">
    <property type="protein sequence ID" value="ANJ07154.1"/>
    <property type="molecule type" value="Genomic_DNA"/>
</dbReference>
<accession>A0A191UWP6</accession>
<dbReference type="GeneID" id="91305054"/>
<name>A0A191UWP6_9ACTN</name>